<keyword evidence="3" id="KW-0548">Nucleotidyltransferase</keyword>
<keyword evidence="12" id="KW-1185">Reference proteome</keyword>
<reference evidence="11 12" key="1">
    <citation type="submission" date="2024-10" db="EMBL/GenBank/DDBJ databases">
        <authorList>
            <person name="Yang X.-N."/>
        </authorList>
    </citation>
    <scope>NUCLEOTIDE SEQUENCE [LARGE SCALE GENOMIC DNA]</scope>
    <source>
        <strain evidence="11 12">CAU 1059</strain>
    </source>
</reference>
<dbReference type="CDD" id="cd03487">
    <property type="entry name" value="RT_Bac_retron_II"/>
    <property type="match status" value="1"/>
</dbReference>
<dbReference type="InterPro" id="IPR000477">
    <property type="entry name" value="RT_dom"/>
</dbReference>
<evidence type="ECO:0000256" key="4">
    <source>
        <dbReference type="ARBA" id="ARBA00022723"/>
    </source>
</evidence>
<dbReference type="PRINTS" id="PR00866">
    <property type="entry name" value="RNADNAPOLMS"/>
</dbReference>
<evidence type="ECO:0000256" key="6">
    <source>
        <dbReference type="ARBA" id="ARBA00022918"/>
    </source>
</evidence>
<evidence type="ECO:0000259" key="10">
    <source>
        <dbReference type="PROSITE" id="PS50878"/>
    </source>
</evidence>
<evidence type="ECO:0000313" key="12">
    <source>
        <dbReference type="Proteomes" id="UP001607157"/>
    </source>
</evidence>
<comment type="similarity">
    <text evidence="8">Belongs to the bacterial reverse transcriptase family.</text>
</comment>
<keyword evidence="6 11" id="KW-0695">RNA-directed DNA polymerase</keyword>
<proteinExistence type="inferred from homology"/>
<evidence type="ECO:0000256" key="3">
    <source>
        <dbReference type="ARBA" id="ARBA00022695"/>
    </source>
</evidence>
<name>A0ABW7IDK5_9RHOB</name>
<dbReference type="InterPro" id="IPR043502">
    <property type="entry name" value="DNA/RNA_pol_sf"/>
</dbReference>
<dbReference type="Proteomes" id="UP001607157">
    <property type="component" value="Unassembled WGS sequence"/>
</dbReference>
<dbReference type="Pfam" id="PF00078">
    <property type="entry name" value="RVT_1"/>
    <property type="match status" value="1"/>
</dbReference>
<dbReference type="InterPro" id="IPR051083">
    <property type="entry name" value="GrpII_Intron_Splice-Mob/Def"/>
</dbReference>
<comment type="catalytic activity">
    <reaction evidence="9">
        <text>DNA(n) + a 2'-deoxyribonucleoside 5'-triphosphate = DNA(n+1) + diphosphate</text>
        <dbReference type="Rhea" id="RHEA:22508"/>
        <dbReference type="Rhea" id="RHEA-COMP:17339"/>
        <dbReference type="Rhea" id="RHEA-COMP:17340"/>
        <dbReference type="ChEBI" id="CHEBI:33019"/>
        <dbReference type="ChEBI" id="CHEBI:61560"/>
        <dbReference type="ChEBI" id="CHEBI:173112"/>
        <dbReference type="EC" id="2.7.7.49"/>
    </reaction>
</comment>
<evidence type="ECO:0000256" key="2">
    <source>
        <dbReference type="ARBA" id="ARBA00022679"/>
    </source>
</evidence>
<evidence type="ECO:0000256" key="9">
    <source>
        <dbReference type="ARBA" id="ARBA00048173"/>
    </source>
</evidence>
<keyword evidence="5" id="KW-0460">Magnesium</keyword>
<dbReference type="PANTHER" id="PTHR34047:SF7">
    <property type="entry name" value="RNA-DIRECTED DNA POLYMERASE"/>
    <property type="match status" value="1"/>
</dbReference>
<accession>A0ABW7IDK5</accession>
<dbReference type="EMBL" id="JBIHMM010000007">
    <property type="protein sequence ID" value="MFH0255430.1"/>
    <property type="molecule type" value="Genomic_DNA"/>
</dbReference>
<evidence type="ECO:0000256" key="8">
    <source>
        <dbReference type="ARBA" id="ARBA00034120"/>
    </source>
</evidence>
<feature type="domain" description="Reverse transcriptase" evidence="10">
    <location>
        <begin position="51"/>
        <end position="262"/>
    </location>
</feature>
<comment type="caution">
    <text evidence="11">The sequence shown here is derived from an EMBL/GenBank/DDBJ whole genome shotgun (WGS) entry which is preliminary data.</text>
</comment>
<evidence type="ECO:0000256" key="5">
    <source>
        <dbReference type="ARBA" id="ARBA00022842"/>
    </source>
</evidence>
<keyword evidence="7" id="KW-0051">Antiviral defense</keyword>
<dbReference type="PANTHER" id="PTHR34047">
    <property type="entry name" value="NUCLEAR INTRON MATURASE 1, MITOCHONDRIAL-RELATED"/>
    <property type="match status" value="1"/>
</dbReference>
<keyword evidence="4" id="KW-0479">Metal-binding</keyword>
<protein>
    <recommendedName>
        <fullName evidence="1">RNA-directed DNA polymerase</fullName>
        <ecNumber evidence="1">2.7.7.49</ecNumber>
    </recommendedName>
</protein>
<sequence>MNLPSDEFEFGDKIGVAEKNAVAEYARRLSSQGLPEIFSPEHLSHLTNIRLEAIYAMSNSQKSFYRRFDIPKRSGGSRKIAAPLPSLAFLQRWILDNILNLIPPHASAKAYRRGHSTFDNARFHRKQKIVLKVDVKNFFGSIQEYNAFLIFKGLGYSKRLSKLLSMTSSLDGCLPQGAPTSGALANIYMRAFDEVIFIACKEKKVRYTRYADDLTFSGDDFDTNAQIKMVDKELSKIGLTVNVKKTRVLLPHVRQDVTGLVVNEKVSVPQDFRRKLRQECHFIQKFGIYGHAREVNAKNARIRLEEVIGKLSYVKSIHKNESYWNEAHAKMLEIRASLF</sequence>
<evidence type="ECO:0000313" key="11">
    <source>
        <dbReference type="EMBL" id="MFH0255430.1"/>
    </source>
</evidence>
<evidence type="ECO:0000256" key="1">
    <source>
        <dbReference type="ARBA" id="ARBA00012493"/>
    </source>
</evidence>
<gene>
    <name evidence="11" type="ORF">ACGRVM_16105</name>
</gene>
<organism evidence="11 12">
    <name type="scientific">Roseovarius aquimarinus</name>
    <dbReference type="NCBI Taxonomy" id="1229156"/>
    <lineage>
        <taxon>Bacteria</taxon>
        <taxon>Pseudomonadati</taxon>
        <taxon>Pseudomonadota</taxon>
        <taxon>Alphaproteobacteria</taxon>
        <taxon>Rhodobacterales</taxon>
        <taxon>Roseobacteraceae</taxon>
        <taxon>Roseovarius</taxon>
    </lineage>
</organism>
<keyword evidence="2" id="KW-0808">Transferase</keyword>
<dbReference type="EC" id="2.7.7.49" evidence="1"/>
<evidence type="ECO:0000256" key="7">
    <source>
        <dbReference type="ARBA" id="ARBA00023118"/>
    </source>
</evidence>
<dbReference type="SUPFAM" id="SSF56672">
    <property type="entry name" value="DNA/RNA polymerases"/>
    <property type="match status" value="1"/>
</dbReference>
<dbReference type="PROSITE" id="PS50878">
    <property type="entry name" value="RT_POL"/>
    <property type="match status" value="1"/>
</dbReference>
<dbReference type="InterPro" id="IPR000123">
    <property type="entry name" value="Reverse_transcriptase_msDNA"/>
</dbReference>
<dbReference type="RefSeq" id="WP_377172862.1">
    <property type="nucleotide sequence ID" value="NZ_JBHTJC010000006.1"/>
</dbReference>
<dbReference type="GO" id="GO:0003964">
    <property type="term" value="F:RNA-directed DNA polymerase activity"/>
    <property type="evidence" value="ECO:0007669"/>
    <property type="project" value="UniProtKB-KW"/>
</dbReference>